<feature type="domain" description="BON" evidence="3">
    <location>
        <begin position="123"/>
        <end position="190"/>
    </location>
</feature>
<proteinExistence type="predicted"/>
<evidence type="ECO:0000259" key="3">
    <source>
        <dbReference type="PROSITE" id="PS50914"/>
    </source>
</evidence>
<name>A0ABU9D684_9PROT</name>
<dbReference type="Gene3D" id="3.40.1520.20">
    <property type="match status" value="1"/>
</dbReference>
<protein>
    <submittedName>
        <fullName evidence="4">BON domain-containing protein</fullName>
    </submittedName>
</protein>
<feature type="signal peptide" evidence="2">
    <location>
        <begin position="1"/>
        <end position="23"/>
    </location>
</feature>
<evidence type="ECO:0000313" key="4">
    <source>
        <dbReference type="EMBL" id="MEK8088919.1"/>
    </source>
</evidence>
<dbReference type="PANTHER" id="PTHR34606:SF4">
    <property type="entry name" value="OUTER MEMBRANE LIPOPROTEIN DOLP"/>
    <property type="match status" value="1"/>
</dbReference>
<dbReference type="EMBL" id="JBBPCO010000003">
    <property type="protein sequence ID" value="MEK8088919.1"/>
    <property type="molecule type" value="Genomic_DNA"/>
</dbReference>
<keyword evidence="5" id="KW-1185">Reference proteome</keyword>
<organism evidence="4 5">
    <name type="scientific">Thermithiobacillus plumbiphilus</name>
    <dbReference type="NCBI Taxonomy" id="1729899"/>
    <lineage>
        <taxon>Bacteria</taxon>
        <taxon>Pseudomonadati</taxon>
        <taxon>Pseudomonadota</taxon>
        <taxon>Acidithiobacillia</taxon>
        <taxon>Acidithiobacillales</taxon>
        <taxon>Thermithiobacillaceae</taxon>
        <taxon>Thermithiobacillus</taxon>
    </lineage>
</organism>
<feature type="chain" id="PRO_5046121197" evidence="2">
    <location>
        <begin position="24"/>
        <end position="190"/>
    </location>
</feature>
<dbReference type="PANTHER" id="PTHR34606">
    <property type="entry name" value="BON DOMAIN-CONTAINING PROTEIN"/>
    <property type="match status" value="1"/>
</dbReference>
<dbReference type="PROSITE" id="PS51257">
    <property type="entry name" value="PROKAR_LIPOPROTEIN"/>
    <property type="match status" value="1"/>
</dbReference>
<feature type="domain" description="BON" evidence="3">
    <location>
        <begin position="46"/>
        <end position="114"/>
    </location>
</feature>
<evidence type="ECO:0000256" key="1">
    <source>
        <dbReference type="ARBA" id="ARBA00022729"/>
    </source>
</evidence>
<comment type="caution">
    <text evidence="4">The sequence shown here is derived from an EMBL/GenBank/DDBJ whole genome shotgun (WGS) entry which is preliminary data.</text>
</comment>
<accession>A0ABU9D684</accession>
<dbReference type="Pfam" id="PF04972">
    <property type="entry name" value="BON"/>
    <property type="match status" value="2"/>
</dbReference>
<evidence type="ECO:0000313" key="5">
    <source>
        <dbReference type="Proteomes" id="UP001446205"/>
    </source>
</evidence>
<gene>
    <name evidence="4" type="ORF">WOB96_03995</name>
</gene>
<evidence type="ECO:0000256" key="2">
    <source>
        <dbReference type="SAM" id="SignalP"/>
    </source>
</evidence>
<reference evidence="4 5" key="1">
    <citation type="submission" date="2024-04" db="EMBL/GenBank/DDBJ databases">
        <authorList>
            <person name="Abashina T."/>
            <person name="Shaikin A."/>
        </authorList>
    </citation>
    <scope>NUCLEOTIDE SEQUENCE [LARGE SCALE GENOMIC DNA]</scope>
    <source>
        <strain evidence="4 5">AAFK</strain>
    </source>
</reference>
<keyword evidence="1 2" id="KW-0732">Signal</keyword>
<dbReference type="RefSeq" id="WP_341369986.1">
    <property type="nucleotide sequence ID" value="NZ_JBBPCO010000003.1"/>
</dbReference>
<dbReference type="InterPro" id="IPR014004">
    <property type="entry name" value="Transpt-assoc_nodulatn_dom_bac"/>
</dbReference>
<dbReference type="Proteomes" id="UP001446205">
    <property type="component" value="Unassembled WGS sequence"/>
</dbReference>
<dbReference type="InterPro" id="IPR051686">
    <property type="entry name" value="Lipoprotein_DolP"/>
</dbReference>
<dbReference type="SMART" id="SM00749">
    <property type="entry name" value="BON"/>
    <property type="match status" value="2"/>
</dbReference>
<dbReference type="InterPro" id="IPR007055">
    <property type="entry name" value="BON_dom"/>
</dbReference>
<dbReference type="PROSITE" id="PS50914">
    <property type="entry name" value="BON"/>
    <property type="match status" value="2"/>
</dbReference>
<sequence>MRFRSTLLLVLALPPLLSGCAAAVVGGLATGAYVAQDRRSVGSLVDDQVLEVKINNALRSDPQAGYGRIIVSSFNGNVLLAGDVPNQAAKDNATRIANEQQDVKRVFNELHVGPIAPLSDRSRDTWIAAEVKTRLLGAEDHPGLKVKVTVDRGVVYLQGLVRQDEGDWAANVASNVSGVKQVVKVFEYIS</sequence>